<comment type="subcellular location">
    <subcellularLocation>
        <location evidence="1 7">Periplasm</location>
    </subcellularLocation>
</comment>
<accession>A0A8J7FEL3</accession>
<dbReference type="PANTHER" id="PTHR35891">
    <property type="entry name" value="THIOL:DISULFIDE INTERCHANGE PROTEIN DSBA"/>
    <property type="match status" value="1"/>
</dbReference>
<evidence type="ECO:0000256" key="9">
    <source>
        <dbReference type="SAM" id="SignalP"/>
    </source>
</evidence>
<keyword evidence="3 9" id="KW-0732">Signal</keyword>
<dbReference type="SUPFAM" id="SSF52833">
    <property type="entry name" value="Thioredoxin-like"/>
    <property type="match status" value="1"/>
</dbReference>
<evidence type="ECO:0000256" key="2">
    <source>
        <dbReference type="ARBA" id="ARBA00005791"/>
    </source>
</evidence>
<dbReference type="PROSITE" id="PS51352">
    <property type="entry name" value="THIOREDOXIN_2"/>
    <property type="match status" value="1"/>
</dbReference>
<dbReference type="InterPro" id="IPR036249">
    <property type="entry name" value="Thioredoxin-like_sf"/>
</dbReference>
<dbReference type="CDD" id="cd03019">
    <property type="entry name" value="DsbA_DsbA"/>
    <property type="match status" value="1"/>
</dbReference>
<dbReference type="RefSeq" id="WP_194114490.1">
    <property type="nucleotide sequence ID" value="NZ_JADFUA010000001.1"/>
</dbReference>
<evidence type="ECO:0000256" key="1">
    <source>
        <dbReference type="ARBA" id="ARBA00004418"/>
    </source>
</evidence>
<evidence type="ECO:0000256" key="5">
    <source>
        <dbReference type="ARBA" id="ARBA00023157"/>
    </source>
</evidence>
<dbReference type="PIRSF" id="PIRSF001488">
    <property type="entry name" value="Tdi_protein"/>
    <property type="match status" value="1"/>
</dbReference>
<evidence type="ECO:0000256" key="6">
    <source>
        <dbReference type="ARBA" id="ARBA00023284"/>
    </source>
</evidence>
<feature type="signal peptide" evidence="9">
    <location>
        <begin position="1"/>
        <end position="21"/>
    </location>
</feature>
<dbReference type="PANTHER" id="PTHR35891:SF3">
    <property type="entry name" value="THIOL:DISULFIDE INTERCHANGE PROTEIN DSBL"/>
    <property type="match status" value="1"/>
</dbReference>
<comment type="caution">
    <text evidence="11">The sequence shown here is derived from an EMBL/GenBank/DDBJ whole genome shotgun (WGS) entry which is preliminary data.</text>
</comment>
<dbReference type="Proteomes" id="UP000604481">
    <property type="component" value="Unassembled WGS sequence"/>
</dbReference>
<dbReference type="PROSITE" id="PS00194">
    <property type="entry name" value="THIOREDOXIN_1"/>
    <property type="match status" value="1"/>
</dbReference>
<keyword evidence="12" id="KW-1185">Reference proteome</keyword>
<dbReference type="Gene3D" id="3.40.30.10">
    <property type="entry name" value="Glutaredoxin"/>
    <property type="match status" value="1"/>
</dbReference>
<feature type="disulfide bond" description="Redox-active" evidence="8">
    <location>
        <begin position="54"/>
        <end position="57"/>
    </location>
</feature>
<feature type="domain" description="Thioredoxin" evidence="10">
    <location>
        <begin position="9"/>
        <end position="202"/>
    </location>
</feature>
<dbReference type="Pfam" id="PF01323">
    <property type="entry name" value="DSBA"/>
    <property type="match status" value="1"/>
</dbReference>
<dbReference type="InterPro" id="IPR013766">
    <property type="entry name" value="Thioredoxin_domain"/>
</dbReference>
<gene>
    <name evidence="11" type="ORF">INR99_01350</name>
</gene>
<dbReference type="EMBL" id="JADFUA010000001">
    <property type="protein sequence ID" value="MBE9607983.1"/>
    <property type="molecule type" value="Genomic_DNA"/>
</dbReference>
<dbReference type="GO" id="GO:0042597">
    <property type="term" value="C:periplasmic space"/>
    <property type="evidence" value="ECO:0007669"/>
    <property type="project" value="UniProtKB-SubCell"/>
</dbReference>
<dbReference type="AlphaFoldDB" id="A0A8J7FEL3"/>
<feature type="chain" id="PRO_5035206752" description="Thiol:disulfide interchange protein" evidence="9">
    <location>
        <begin position="22"/>
        <end position="212"/>
    </location>
</feature>
<evidence type="ECO:0000256" key="7">
    <source>
        <dbReference type="PIRNR" id="PIRNR001488"/>
    </source>
</evidence>
<dbReference type="InterPro" id="IPR001853">
    <property type="entry name" value="DSBA-like_thioredoxin_dom"/>
</dbReference>
<dbReference type="InterPro" id="IPR023205">
    <property type="entry name" value="DsbA/DsbL"/>
</dbReference>
<evidence type="ECO:0000313" key="11">
    <source>
        <dbReference type="EMBL" id="MBE9607983.1"/>
    </source>
</evidence>
<keyword evidence="4 7" id="KW-0574">Periplasm</keyword>
<keyword evidence="5 7" id="KW-1015">Disulfide bond</keyword>
<evidence type="ECO:0000313" key="12">
    <source>
        <dbReference type="Proteomes" id="UP000604481"/>
    </source>
</evidence>
<organism evidence="11 12">
    <name type="scientific">Chitinilyticum piscinae</name>
    <dbReference type="NCBI Taxonomy" id="2866724"/>
    <lineage>
        <taxon>Bacteria</taxon>
        <taxon>Pseudomonadati</taxon>
        <taxon>Pseudomonadota</taxon>
        <taxon>Betaproteobacteria</taxon>
        <taxon>Neisseriales</taxon>
        <taxon>Chitinibacteraceae</taxon>
        <taxon>Chitinilyticum</taxon>
    </lineage>
</organism>
<dbReference type="GO" id="GO:0015036">
    <property type="term" value="F:disulfide oxidoreductase activity"/>
    <property type="evidence" value="ECO:0007669"/>
    <property type="project" value="UniProtKB-ARBA"/>
</dbReference>
<proteinExistence type="inferred from homology"/>
<dbReference type="InterPro" id="IPR050824">
    <property type="entry name" value="Thiol_disulfide_DsbA"/>
</dbReference>
<evidence type="ECO:0000256" key="3">
    <source>
        <dbReference type="ARBA" id="ARBA00022729"/>
    </source>
</evidence>
<reference evidence="11 12" key="1">
    <citation type="submission" date="2020-10" db="EMBL/GenBank/DDBJ databases">
        <title>The genome sequence of Chitinilyticum litopenaei 4Y14.</title>
        <authorList>
            <person name="Liu Y."/>
        </authorList>
    </citation>
    <scope>NUCLEOTIDE SEQUENCE [LARGE SCALE GENOMIC DNA]</scope>
    <source>
        <strain evidence="11 12">4Y14</strain>
    </source>
</reference>
<name>A0A8J7FEL3_9NEIS</name>
<comment type="similarity">
    <text evidence="2">Belongs to the thioredoxin family. DsbA subfamily.</text>
</comment>
<evidence type="ECO:0000256" key="8">
    <source>
        <dbReference type="PIRSR" id="PIRSR001488-1"/>
    </source>
</evidence>
<evidence type="ECO:0000256" key="4">
    <source>
        <dbReference type="ARBA" id="ARBA00022764"/>
    </source>
</evidence>
<keyword evidence="6" id="KW-0676">Redox-active center</keyword>
<dbReference type="InterPro" id="IPR017937">
    <property type="entry name" value="Thioredoxin_CS"/>
</dbReference>
<protein>
    <recommendedName>
        <fullName evidence="7">Thiol:disulfide interchange protein</fullName>
    </recommendedName>
</protein>
<sequence length="212" mass="23850">MRWLSKVMVMLGLLLAGLAQAAPQQGKDYTLLAKPMPVAVPGKIEVIEFYWYGCPHCNAIEPFVEAWSAKLPKDVNFRRIHINWEDSSRQGHVKLFLTLQAMGLDTKLQPAVFKAIFQDKLELRREEVLYSWLKTQGVDVEKFKGIYNGFSMGVMQTNLAKLTRDYGVDGVPRFIVNGRYVARGIEGAGEESVLKNVDALIAMERSKSGKAK</sequence>
<evidence type="ECO:0000259" key="10">
    <source>
        <dbReference type="PROSITE" id="PS51352"/>
    </source>
</evidence>